<dbReference type="PROSITE" id="PS50850">
    <property type="entry name" value="MFS"/>
    <property type="match status" value="1"/>
</dbReference>
<comment type="caution">
    <text evidence="9">The sequence shown here is derived from an EMBL/GenBank/DDBJ whole genome shotgun (WGS) entry which is preliminary data.</text>
</comment>
<keyword evidence="5 7" id="KW-1133">Transmembrane helix</keyword>
<accession>A0A9W4KGN7</accession>
<evidence type="ECO:0000256" key="5">
    <source>
        <dbReference type="ARBA" id="ARBA00022989"/>
    </source>
</evidence>
<dbReference type="NCBIfam" id="TIGR00879">
    <property type="entry name" value="SP"/>
    <property type="match status" value="1"/>
</dbReference>
<dbReference type="Proteomes" id="UP001154252">
    <property type="component" value="Unassembled WGS sequence"/>
</dbReference>
<feature type="transmembrane region" description="Helical" evidence="7">
    <location>
        <begin position="97"/>
        <end position="115"/>
    </location>
</feature>
<comment type="similarity">
    <text evidence="2">Belongs to the major facilitator superfamily. Sugar transporter (TC 2.A.1.1) family.</text>
</comment>
<evidence type="ECO:0000256" key="3">
    <source>
        <dbReference type="ARBA" id="ARBA00022448"/>
    </source>
</evidence>
<dbReference type="PANTHER" id="PTHR48022:SF45">
    <property type="entry name" value="MAJOR FACILITATOR SUPERFAMILY (MFS) PROFILE DOMAIN-CONTAINING PROTEIN-RELATED"/>
    <property type="match status" value="1"/>
</dbReference>
<evidence type="ECO:0000259" key="8">
    <source>
        <dbReference type="PROSITE" id="PS50850"/>
    </source>
</evidence>
<dbReference type="GO" id="GO:0005351">
    <property type="term" value="F:carbohydrate:proton symporter activity"/>
    <property type="evidence" value="ECO:0007669"/>
    <property type="project" value="TreeGrafter"/>
</dbReference>
<sequence length="772" mass="85078">MPRFLGLRGNSLHIAAILGVLMPGILTIGYNASLLGGVLTLKNFEEQFPEINIAAADNKPHASTVQGLVVASYTIGGFFGTLSCIWLGDIFGRRRTIMAGAVVQVIGVVLMASAGSLAQLIISRVILGSGTGVLLATIPLWQSEISPANKRGAHVGMKGIFSGFGCALALFLDFGMSFTQGSIAWRFPFAFVVLLSIAVLVFIYVLPESPRWLVREGRLSEASEVLAALEDICVNDQAVKAKIKDVQTSLDLFEEKSLGQIFHMGPQRTFHRAIIAALAMLFLQLTGSTVITFYTTAIFENNLSLGNSTSTVLAAVYQLVGPIGGAFCVFKIDGLGRRVLLLGSAIGNVVCLALVAGLGTQTDNPLAMRGAVFFIFLFHFSYIIGFGAIPYLYAAEIAPLHLRTTINSFSISISWAVSILLTAVTLIAFNSMGQTYFVIFAGCNAMMIPVIYYLFPETAGRSLEEMDKIFALWRGAFDAVKVARHLQHGQSIDLSLENELDPKFKCLEFQLPRNLQHKSPPVSSINTPLQIPHLQSMSSKNQVKETRLHMEQRGFLMELEATIEALGKHRLDATQLKELNVNLCRMTVDQTSELEPRFFAPRPNLPQPRYEILDEACEVADPEQCFTDPYSRAYAIHIEWNTYVFHDVEFLDSAPWRSMHAGRDFPHFKAVIYNDLEADNETCFRGDLLISLRLMLGQLTKIRLVHHNIAPVLMVSLMGKHARLLESYSDSSSKSFVMRSSDLYEFSDQTSISKALKTLAEYFLGDPAGKTV</sequence>
<feature type="transmembrane region" description="Helical" evidence="7">
    <location>
        <begin position="153"/>
        <end position="172"/>
    </location>
</feature>
<dbReference type="InterPro" id="IPR003663">
    <property type="entry name" value="Sugar/inositol_transpt"/>
</dbReference>
<dbReference type="InterPro" id="IPR036259">
    <property type="entry name" value="MFS_trans_sf"/>
</dbReference>
<proteinExistence type="inferred from homology"/>
<dbReference type="AlphaFoldDB" id="A0A9W4KGN7"/>
<feature type="transmembrane region" description="Helical" evidence="7">
    <location>
        <begin position="339"/>
        <end position="359"/>
    </location>
</feature>
<comment type="subcellular location">
    <subcellularLocation>
        <location evidence="1">Membrane</location>
        <topology evidence="1">Multi-pass membrane protein</topology>
    </subcellularLocation>
</comment>
<evidence type="ECO:0000256" key="4">
    <source>
        <dbReference type="ARBA" id="ARBA00022692"/>
    </source>
</evidence>
<feature type="transmembrane region" description="Helical" evidence="7">
    <location>
        <begin position="311"/>
        <end position="332"/>
    </location>
</feature>
<evidence type="ECO:0000256" key="2">
    <source>
        <dbReference type="ARBA" id="ARBA00010992"/>
    </source>
</evidence>
<dbReference type="GO" id="GO:0016020">
    <property type="term" value="C:membrane"/>
    <property type="evidence" value="ECO:0007669"/>
    <property type="project" value="UniProtKB-SubCell"/>
</dbReference>
<feature type="transmembrane region" description="Helical" evidence="7">
    <location>
        <begin position="68"/>
        <end position="88"/>
    </location>
</feature>
<name>A0A9W4KGN7_9EURO</name>
<dbReference type="PANTHER" id="PTHR48022">
    <property type="entry name" value="PLASTIDIC GLUCOSE TRANSPORTER 4"/>
    <property type="match status" value="1"/>
</dbReference>
<dbReference type="InterPro" id="IPR005828">
    <property type="entry name" value="MFS_sugar_transport-like"/>
</dbReference>
<dbReference type="Gene3D" id="1.20.1250.20">
    <property type="entry name" value="MFS general substrate transporter like domains"/>
    <property type="match status" value="1"/>
</dbReference>
<dbReference type="InterPro" id="IPR050360">
    <property type="entry name" value="MFS_Sugar_Transporters"/>
</dbReference>
<organism evidence="9 10">
    <name type="scientific">Penicillium egyptiacum</name>
    <dbReference type="NCBI Taxonomy" id="1303716"/>
    <lineage>
        <taxon>Eukaryota</taxon>
        <taxon>Fungi</taxon>
        <taxon>Dikarya</taxon>
        <taxon>Ascomycota</taxon>
        <taxon>Pezizomycotina</taxon>
        <taxon>Eurotiomycetes</taxon>
        <taxon>Eurotiomycetidae</taxon>
        <taxon>Eurotiales</taxon>
        <taxon>Aspergillaceae</taxon>
        <taxon>Penicillium</taxon>
    </lineage>
</organism>
<protein>
    <recommendedName>
        <fullName evidence="8">Major facilitator superfamily (MFS) profile domain-containing protein</fullName>
    </recommendedName>
</protein>
<keyword evidence="6 7" id="KW-0472">Membrane</keyword>
<dbReference type="OrthoDB" id="6133115at2759"/>
<reference evidence="9" key="1">
    <citation type="submission" date="2021-07" db="EMBL/GenBank/DDBJ databases">
        <authorList>
            <person name="Branca A.L. A."/>
        </authorList>
    </citation>
    <scope>NUCLEOTIDE SEQUENCE</scope>
</reference>
<keyword evidence="10" id="KW-1185">Reference proteome</keyword>
<keyword evidence="3" id="KW-0813">Transport</keyword>
<dbReference type="PRINTS" id="PR00171">
    <property type="entry name" value="SUGRTRNSPORT"/>
</dbReference>
<keyword evidence="4 7" id="KW-0812">Transmembrane</keyword>
<evidence type="ECO:0000256" key="1">
    <source>
        <dbReference type="ARBA" id="ARBA00004141"/>
    </source>
</evidence>
<feature type="transmembrane region" description="Helical" evidence="7">
    <location>
        <begin position="121"/>
        <end position="141"/>
    </location>
</feature>
<feature type="transmembrane region" description="Helical" evidence="7">
    <location>
        <begin position="184"/>
        <end position="206"/>
    </location>
</feature>
<gene>
    <name evidence="9" type="ORF">PEGY_LOCUS7860</name>
</gene>
<feature type="transmembrane region" description="Helical" evidence="7">
    <location>
        <begin position="406"/>
        <end position="429"/>
    </location>
</feature>
<dbReference type="SUPFAM" id="SSF103473">
    <property type="entry name" value="MFS general substrate transporter"/>
    <property type="match status" value="1"/>
</dbReference>
<evidence type="ECO:0000256" key="6">
    <source>
        <dbReference type="ARBA" id="ARBA00023136"/>
    </source>
</evidence>
<feature type="transmembrane region" description="Helical" evidence="7">
    <location>
        <begin position="12"/>
        <end position="32"/>
    </location>
</feature>
<evidence type="ECO:0000313" key="10">
    <source>
        <dbReference type="Proteomes" id="UP001154252"/>
    </source>
</evidence>
<dbReference type="InterPro" id="IPR020846">
    <property type="entry name" value="MFS_dom"/>
</dbReference>
<feature type="transmembrane region" description="Helical" evidence="7">
    <location>
        <begin position="435"/>
        <end position="455"/>
    </location>
</feature>
<feature type="transmembrane region" description="Helical" evidence="7">
    <location>
        <begin position="371"/>
        <end position="394"/>
    </location>
</feature>
<dbReference type="EMBL" id="CAJVRC010000884">
    <property type="protein sequence ID" value="CAG8904585.1"/>
    <property type="molecule type" value="Genomic_DNA"/>
</dbReference>
<evidence type="ECO:0000313" key="9">
    <source>
        <dbReference type="EMBL" id="CAG8904585.1"/>
    </source>
</evidence>
<dbReference type="Pfam" id="PF00083">
    <property type="entry name" value="Sugar_tr"/>
    <property type="match status" value="1"/>
</dbReference>
<feature type="domain" description="Major facilitator superfamily (MFS) profile" evidence="8">
    <location>
        <begin position="17"/>
        <end position="459"/>
    </location>
</feature>
<evidence type="ECO:0000256" key="7">
    <source>
        <dbReference type="SAM" id="Phobius"/>
    </source>
</evidence>
<feature type="transmembrane region" description="Helical" evidence="7">
    <location>
        <begin position="273"/>
        <end position="299"/>
    </location>
</feature>